<accession>A0AAD3DQ96</accession>
<keyword evidence="3" id="KW-1185">Reference proteome</keyword>
<evidence type="ECO:0000313" key="2">
    <source>
        <dbReference type="EMBL" id="GFR44738.1"/>
    </source>
</evidence>
<dbReference type="SUPFAM" id="SSF53474">
    <property type="entry name" value="alpha/beta-Hydrolases"/>
    <property type="match status" value="1"/>
</dbReference>
<evidence type="ECO:0000313" key="3">
    <source>
        <dbReference type="Proteomes" id="UP001054857"/>
    </source>
</evidence>
<dbReference type="PANTHER" id="PTHR34127">
    <property type="entry name" value="OS04G0405600 PROTEIN"/>
    <property type="match status" value="1"/>
</dbReference>
<dbReference type="InterPro" id="IPR010765">
    <property type="entry name" value="DUF1350"/>
</dbReference>
<dbReference type="Pfam" id="PF07082">
    <property type="entry name" value="DUF1350"/>
    <property type="match status" value="2"/>
</dbReference>
<feature type="region of interest" description="Disordered" evidence="1">
    <location>
        <begin position="11"/>
        <end position="69"/>
    </location>
</feature>
<organism evidence="2 3">
    <name type="scientific">Astrephomene gubernaculifera</name>
    <dbReference type="NCBI Taxonomy" id="47775"/>
    <lineage>
        <taxon>Eukaryota</taxon>
        <taxon>Viridiplantae</taxon>
        <taxon>Chlorophyta</taxon>
        <taxon>core chlorophytes</taxon>
        <taxon>Chlorophyceae</taxon>
        <taxon>CS clade</taxon>
        <taxon>Chlamydomonadales</taxon>
        <taxon>Astrephomenaceae</taxon>
        <taxon>Astrephomene</taxon>
    </lineage>
</organism>
<name>A0AAD3DQ96_9CHLO</name>
<dbReference type="EMBL" id="BMAR01000008">
    <property type="protein sequence ID" value="GFR44738.1"/>
    <property type="molecule type" value="Genomic_DNA"/>
</dbReference>
<dbReference type="Gene3D" id="3.40.50.1820">
    <property type="entry name" value="alpha/beta hydrolase"/>
    <property type="match status" value="1"/>
</dbReference>
<sequence>MALTALRVLPGCNTRPGLRRGDRVLSSAPRAHGAATSRRSLRPQASSYQPPVGSPVNGAPPSPRPAALQQQQPSLFSNIELLIQSTFSSSQPGQRGDWAEVEGCYVLYPPAGRQPAAVAHFLGGAFVGAAPQMAYRLFLEALANRDILVIATPYSTSFDHLRIADECQFKFDRALRALSAGPLAPGALPPSSLPAYGVGHSLGGLIHLLISARYAVQRSGNVLLSYNNRPASDVIPLLSPLLAPSARLMEPLLSQLAASPLRGTLEGLSEAVKGFSPSPLRQALPLLEQLAPLLLDAAGGRSEFVPSPEETRLLVRTYYGVSRNMLLRFKDDGLDETNSLVQLLQGSSAVGEVLDLTVRTLPGDHLRPLHQAFVDLPPEVARFAAGAVESTGGALGRLAGVASQLGVQQATVPLEELSRGVVGMSSLLGGQVGGPVTDAMQGLADEVAAWMGSGAVAMSGTRALPAAALYGSGAGSGGYSHAAGSHL</sequence>
<proteinExistence type="predicted"/>
<dbReference type="AlphaFoldDB" id="A0AAD3DQ96"/>
<reference evidence="2 3" key="1">
    <citation type="journal article" date="2021" name="Sci. Rep.">
        <title>Genome sequencing of the multicellular alga Astrephomene provides insights into convergent evolution of germ-soma differentiation.</title>
        <authorList>
            <person name="Yamashita S."/>
            <person name="Yamamoto K."/>
            <person name="Matsuzaki R."/>
            <person name="Suzuki S."/>
            <person name="Yamaguchi H."/>
            <person name="Hirooka S."/>
            <person name="Minakuchi Y."/>
            <person name="Miyagishima S."/>
            <person name="Kawachi M."/>
            <person name="Toyoda A."/>
            <person name="Nozaki H."/>
        </authorList>
    </citation>
    <scope>NUCLEOTIDE SEQUENCE [LARGE SCALE GENOMIC DNA]</scope>
    <source>
        <strain evidence="2 3">NIES-4017</strain>
    </source>
</reference>
<gene>
    <name evidence="2" type="ORF">Agub_g6066</name>
</gene>
<dbReference type="InterPro" id="IPR029058">
    <property type="entry name" value="AB_hydrolase_fold"/>
</dbReference>
<dbReference type="Proteomes" id="UP001054857">
    <property type="component" value="Unassembled WGS sequence"/>
</dbReference>
<comment type="caution">
    <text evidence="2">The sequence shown here is derived from an EMBL/GenBank/DDBJ whole genome shotgun (WGS) entry which is preliminary data.</text>
</comment>
<dbReference type="PANTHER" id="PTHR34127:SF1">
    <property type="entry name" value="OS04G0405600 PROTEIN"/>
    <property type="match status" value="1"/>
</dbReference>
<evidence type="ECO:0000256" key="1">
    <source>
        <dbReference type="SAM" id="MobiDB-lite"/>
    </source>
</evidence>
<protein>
    <submittedName>
        <fullName evidence="2">Uncharacterized protein</fullName>
    </submittedName>
</protein>